<keyword evidence="4 8" id="KW-0378">Hydrolase</keyword>
<dbReference type="CDD" id="cd04059">
    <property type="entry name" value="Peptidases_S8_Protein_convertases_Kexins_Furin-like"/>
    <property type="match status" value="1"/>
</dbReference>
<keyword evidence="10" id="KW-1133">Transmembrane helix</keyword>
<evidence type="ECO:0000256" key="8">
    <source>
        <dbReference type="PROSITE-ProRule" id="PRU01240"/>
    </source>
</evidence>
<dbReference type="InterPro" id="IPR034182">
    <property type="entry name" value="Kexin/furin"/>
</dbReference>
<proteinExistence type="inferred from homology"/>
<dbReference type="Pfam" id="PF00082">
    <property type="entry name" value="Peptidase_S8"/>
    <property type="match status" value="1"/>
</dbReference>
<keyword evidence="10" id="KW-0472">Membrane</keyword>
<evidence type="ECO:0000256" key="7">
    <source>
        <dbReference type="PIRSR" id="PIRSR615500-1"/>
    </source>
</evidence>
<keyword evidence="5 8" id="KW-0720">Serine protease</keyword>
<dbReference type="Gene3D" id="3.40.50.200">
    <property type="entry name" value="Peptidase S8/S53 domain"/>
    <property type="match status" value="1"/>
</dbReference>
<protein>
    <recommendedName>
        <fullName evidence="11">P/Homo B domain-containing protein</fullName>
    </recommendedName>
</protein>
<dbReference type="SUPFAM" id="SSF52743">
    <property type="entry name" value="Subtilisin-like"/>
    <property type="match status" value="1"/>
</dbReference>
<keyword evidence="2 8" id="KW-0645">Protease</keyword>
<evidence type="ECO:0000313" key="13">
    <source>
        <dbReference type="Proteomes" id="UP001431209"/>
    </source>
</evidence>
<dbReference type="PANTHER" id="PTHR42884">
    <property type="entry name" value="PROPROTEIN CONVERTASE SUBTILISIN/KEXIN-RELATED"/>
    <property type="match status" value="1"/>
</dbReference>
<evidence type="ECO:0000256" key="1">
    <source>
        <dbReference type="ARBA" id="ARBA00005325"/>
    </source>
</evidence>
<dbReference type="Gene3D" id="2.60.120.260">
    <property type="entry name" value="Galactose-binding domain-like"/>
    <property type="match status" value="1"/>
</dbReference>
<feature type="domain" description="P/Homo B" evidence="11">
    <location>
        <begin position="455"/>
        <end position="583"/>
    </location>
</feature>
<dbReference type="InterPro" id="IPR023828">
    <property type="entry name" value="Peptidase_S8_Ser-AS"/>
</dbReference>
<dbReference type="PANTHER" id="PTHR42884:SF14">
    <property type="entry name" value="NEUROENDOCRINE CONVERTASE 1"/>
    <property type="match status" value="1"/>
</dbReference>
<comment type="caution">
    <text evidence="12">The sequence shown here is derived from an EMBL/GenBank/DDBJ whole genome shotgun (WGS) entry which is preliminary data.</text>
</comment>
<dbReference type="Pfam" id="PF01483">
    <property type="entry name" value="P_proprotein"/>
    <property type="match status" value="1"/>
</dbReference>
<dbReference type="PROSITE" id="PS00138">
    <property type="entry name" value="SUBTILASE_SER"/>
    <property type="match status" value="1"/>
</dbReference>
<feature type="active site" description="Charge relay system" evidence="7 8">
    <location>
        <position position="180"/>
    </location>
</feature>
<keyword evidence="3" id="KW-0732">Signal</keyword>
<dbReference type="InterPro" id="IPR023827">
    <property type="entry name" value="Peptidase_S8_Asp-AS"/>
</dbReference>
<dbReference type="PRINTS" id="PR00723">
    <property type="entry name" value="SUBTILISIN"/>
</dbReference>
<dbReference type="InterPro" id="IPR036852">
    <property type="entry name" value="Peptidase_S8/S53_dom_sf"/>
</dbReference>
<evidence type="ECO:0000313" key="12">
    <source>
        <dbReference type="EMBL" id="KAL0484738.1"/>
    </source>
</evidence>
<dbReference type="InterPro" id="IPR000209">
    <property type="entry name" value="Peptidase_S8/S53_dom"/>
</dbReference>
<accession>A0AAW2Z667</accession>
<reference evidence="12 13" key="1">
    <citation type="submission" date="2024-03" db="EMBL/GenBank/DDBJ databases">
        <title>The Acrasis kona genome and developmental transcriptomes reveal deep origins of eukaryotic multicellular pathways.</title>
        <authorList>
            <person name="Sheikh S."/>
            <person name="Fu C.-J."/>
            <person name="Brown M.W."/>
            <person name="Baldauf S.L."/>
        </authorList>
    </citation>
    <scope>NUCLEOTIDE SEQUENCE [LARGE SCALE GENOMIC DNA]</scope>
    <source>
        <strain evidence="12 13">ATCC MYA-3509</strain>
    </source>
</reference>
<organism evidence="12 13">
    <name type="scientific">Acrasis kona</name>
    <dbReference type="NCBI Taxonomy" id="1008807"/>
    <lineage>
        <taxon>Eukaryota</taxon>
        <taxon>Discoba</taxon>
        <taxon>Heterolobosea</taxon>
        <taxon>Tetramitia</taxon>
        <taxon>Eutetramitia</taxon>
        <taxon>Acrasidae</taxon>
        <taxon>Acrasis</taxon>
    </lineage>
</organism>
<dbReference type="InterPro" id="IPR002884">
    <property type="entry name" value="P_dom"/>
</dbReference>
<keyword evidence="13" id="KW-1185">Reference proteome</keyword>
<sequence>DNSTIVALVRANAPRSYGCTTSWKEECVEFVFRNYDHCEPICGDAICAEKSGETCEMCPEDCGTCNPSNSCSYIDEQQFKSWRSLNDTYSIFQDPKLTNQWFMYNRGQKQYGFQGTPGVDVNIMPVYQEYQLFGEGITVGVVDDGLYWRHPDLQCGYKPELSYDIDQDVFKQEPNIGDDHGTCCAGLCCGGGNNTACGVGVAFKSNFAGLRLLGDNFSDTTCATALVHMLPHFDIYSNSWGPTDDGVTIERFPLTLAAIEMGIRNGRQGKGIIYMWAAGNGYTSGDGSNYDELSNSPYTISIAASDWNGKYSTYSEPGTNVIANTASSSSGTDPDSGNFRWYGTMVTTDRTGFMGYNTEKGPGGNCAVDFGGTSASCPLAAGIMAVVLQANPNLTWRDMQWLIVLTSIKTDLEHSSWTTNAAGYTFSKHYGFGMLSSHHLVQRALNWTNVCDQHVQATKTFILPSDGQQISKDRLDPVVLNLTVSDDIVIEHVVVTITAETLSRGALVFGVRSPEGTMSILSEGRRRDSGANYDEQRFSSMQMWGERSRGVWYFSIYDNNVPASSSSSILTSLNITILGGNGICKEPTPSTTVPPVASTTPNPTIPTNPGLIGSDGPISVEPIQSTPKPTNGTTNDVNWSMEKIRNLIVVVLIGSTSVIVATVIIIWVLKMQKGADKELNNEIWNEMID</sequence>
<evidence type="ECO:0000256" key="2">
    <source>
        <dbReference type="ARBA" id="ARBA00022670"/>
    </source>
</evidence>
<dbReference type="AlphaFoldDB" id="A0AAW2Z667"/>
<dbReference type="PROSITE" id="PS00136">
    <property type="entry name" value="SUBTILASE_ASP"/>
    <property type="match status" value="1"/>
</dbReference>
<feature type="non-terminal residue" evidence="12">
    <location>
        <position position="1"/>
    </location>
</feature>
<feature type="transmembrane region" description="Helical" evidence="10">
    <location>
        <begin position="647"/>
        <end position="669"/>
    </location>
</feature>
<dbReference type="GO" id="GO:0016485">
    <property type="term" value="P:protein processing"/>
    <property type="evidence" value="ECO:0007669"/>
    <property type="project" value="TreeGrafter"/>
</dbReference>
<dbReference type="InterPro" id="IPR015500">
    <property type="entry name" value="Peptidase_S8_subtilisin-rel"/>
</dbReference>
<evidence type="ECO:0000256" key="4">
    <source>
        <dbReference type="ARBA" id="ARBA00022801"/>
    </source>
</evidence>
<feature type="active site" description="Charge relay system" evidence="7 8">
    <location>
        <position position="374"/>
    </location>
</feature>
<dbReference type="InterPro" id="IPR008979">
    <property type="entry name" value="Galactose-bd-like_sf"/>
</dbReference>
<feature type="non-terminal residue" evidence="12">
    <location>
        <position position="689"/>
    </location>
</feature>
<name>A0AAW2Z667_9EUKA</name>
<gene>
    <name evidence="12" type="ORF">AKO1_011631</name>
</gene>
<feature type="region of interest" description="Disordered" evidence="9">
    <location>
        <begin position="588"/>
        <end position="609"/>
    </location>
</feature>
<comment type="similarity">
    <text evidence="1">Belongs to the peptidase S8 family. Furin subfamily.</text>
</comment>
<evidence type="ECO:0000256" key="9">
    <source>
        <dbReference type="SAM" id="MobiDB-lite"/>
    </source>
</evidence>
<evidence type="ECO:0000256" key="6">
    <source>
        <dbReference type="ARBA" id="ARBA00022837"/>
    </source>
</evidence>
<dbReference type="PROSITE" id="PS51829">
    <property type="entry name" value="P_HOMO_B"/>
    <property type="match status" value="1"/>
</dbReference>
<keyword evidence="10" id="KW-0812">Transmembrane</keyword>
<dbReference type="SUPFAM" id="SSF49785">
    <property type="entry name" value="Galactose-binding domain-like"/>
    <property type="match status" value="1"/>
</dbReference>
<evidence type="ECO:0000256" key="3">
    <source>
        <dbReference type="ARBA" id="ARBA00022729"/>
    </source>
</evidence>
<dbReference type="PROSITE" id="PS51892">
    <property type="entry name" value="SUBTILASE"/>
    <property type="match status" value="1"/>
</dbReference>
<evidence type="ECO:0000259" key="11">
    <source>
        <dbReference type="PROSITE" id="PS51829"/>
    </source>
</evidence>
<dbReference type="EMBL" id="JAOPGA020001067">
    <property type="protein sequence ID" value="KAL0484738.1"/>
    <property type="molecule type" value="Genomic_DNA"/>
</dbReference>
<evidence type="ECO:0000256" key="5">
    <source>
        <dbReference type="ARBA" id="ARBA00022825"/>
    </source>
</evidence>
<keyword evidence="6" id="KW-0106">Calcium</keyword>
<dbReference type="GO" id="GO:0005802">
    <property type="term" value="C:trans-Golgi network"/>
    <property type="evidence" value="ECO:0007669"/>
    <property type="project" value="TreeGrafter"/>
</dbReference>
<dbReference type="Proteomes" id="UP001431209">
    <property type="component" value="Unassembled WGS sequence"/>
</dbReference>
<dbReference type="GO" id="GO:0000139">
    <property type="term" value="C:Golgi membrane"/>
    <property type="evidence" value="ECO:0007669"/>
    <property type="project" value="TreeGrafter"/>
</dbReference>
<evidence type="ECO:0000256" key="10">
    <source>
        <dbReference type="SAM" id="Phobius"/>
    </source>
</evidence>
<dbReference type="GO" id="GO:0004252">
    <property type="term" value="F:serine-type endopeptidase activity"/>
    <property type="evidence" value="ECO:0007669"/>
    <property type="project" value="UniProtKB-UniRule"/>
</dbReference>
<feature type="active site" description="Charge relay system" evidence="7 8">
    <location>
        <position position="143"/>
    </location>
</feature>